<dbReference type="Pfam" id="PF00560">
    <property type="entry name" value="LRR_1"/>
    <property type="match status" value="3"/>
</dbReference>
<dbReference type="EMBL" id="CAICTM010001893">
    <property type="protein sequence ID" value="CAB9526821.1"/>
    <property type="molecule type" value="Genomic_DNA"/>
</dbReference>
<dbReference type="GO" id="GO:0016301">
    <property type="term" value="F:kinase activity"/>
    <property type="evidence" value="ECO:0007669"/>
    <property type="project" value="UniProtKB-KW"/>
</dbReference>
<dbReference type="SUPFAM" id="SSF52058">
    <property type="entry name" value="L domain-like"/>
    <property type="match status" value="1"/>
</dbReference>
<name>A0A9N8ET74_9STRA</name>
<evidence type="ECO:0000313" key="5">
    <source>
        <dbReference type="Proteomes" id="UP001153069"/>
    </source>
</evidence>
<reference evidence="4" key="1">
    <citation type="submission" date="2020-06" db="EMBL/GenBank/DDBJ databases">
        <authorList>
            <consortium name="Plant Systems Biology data submission"/>
        </authorList>
    </citation>
    <scope>NUCLEOTIDE SEQUENCE</scope>
    <source>
        <strain evidence="4">D6</strain>
    </source>
</reference>
<dbReference type="OrthoDB" id="639639at2759"/>
<keyword evidence="3" id="KW-0812">Transmembrane</keyword>
<keyword evidence="4" id="KW-0808">Transferase</keyword>
<feature type="region of interest" description="Disordered" evidence="2">
    <location>
        <begin position="61"/>
        <end position="125"/>
    </location>
</feature>
<keyword evidence="3" id="KW-1133">Transmembrane helix</keyword>
<gene>
    <name evidence="4" type="ORF">SEMRO_1895_G304000.1</name>
</gene>
<evidence type="ECO:0000256" key="1">
    <source>
        <dbReference type="ARBA" id="ARBA00022729"/>
    </source>
</evidence>
<dbReference type="AlphaFoldDB" id="A0A9N8ET74"/>
<keyword evidence="3" id="KW-0472">Membrane</keyword>
<dbReference type="Proteomes" id="UP001153069">
    <property type="component" value="Unassembled WGS sequence"/>
</dbReference>
<evidence type="ECO:0000313" key="4">
    <source>
        <dbReference type="EMBL" id="CAB9526821.1"/>
    </source>
</evidence>
<protein>
    <submittedName>
        <fullName evidence="4">Leucine-rich repeat receptor protein kinase</fullName>
    </submittedName>
</protein>
<feature type="compositionally biased region" description="Polar residues" evidence="2">
    <location>
        <begin position="100"/>
        <end position="123"/>
    </location>
</feature>
<dbReference type="PANTHER" id="PTHR47988">
    <property type="entry name" value="SOMATIC EMBRYOGENESIS RECEPTOR KINASE 1"/>
    <property type="match status" value="1"/>
</dbReference>
<evidence type="ECO:0000256" key="2">
    <source>
        <dbReference type="SAM" id="MobiDB-lite"/>
    </source>
</evidence>
<keyword evidence="1" id="KW-0732">Signal</keyword>
<dbReference type="InterPro" id="IPR032675">
    <property type="entry name" value="LRR_dom_sf"/>
</dbReference>
<comment type="caution">
    <text evidence="4">The sequence shown here is derived from an EMBL/GenBank/DDBJ whole genome shotgun (WGS) entry which is preliminary data.</text>
</comment>
<dbReference type="InterPro" id="IPR001611">
    <property type="entry name" value="Leu-rich_rpt"/>
</dbReference>
<sequence>MPRFSKPAVEDESGELIMPGAMDVVPGVNPGDPPIIERRSTFEWDNNDRALINVDELSVALSDDEEHQSEIGPSEQEESKPMTADNGSDNQETPADVEQGFNQQLPPPQRQTSGESQPSQSTEIPVVPINAPVVVASEQTGNRSSSLASEVFVCAKAPTVRATWIRAIIISSLVLVGMGMIILTQRRDKKDPELVAVVGTPATDSESFAPPTSELAYRSDLGLQPAVAKVVDGTNKLQPNWSSPYYQALYWILYEDPLQLTLEDDDEAAVQQRFLMSAFYFATSTAIRARRDLQGHDSSDVRQRPVRRSFWKHCGAPSMTVAQSSQSDMNATLNDNTPAQPCTHQELIQESPKKFRGQRSWRWLSATHECDWAGVECNEDDRVTSIVLADYGLNGRLIEELGFLESLETLSLPYNDNLVGEVPARLVGQVQVLELHHNQHDSLSLMDQGSQDSWLSNSPLQVLRMAGNKLSGSIFEELGQLSDLRVLSLEENSLTGTLPPVQWPRLNVLRLNQNRLSGSIPSSILSASPSLQILDLSRNAEMTGRIPSEIGTASPAMEYLRLAHCQFEGTLPIELYDLAQLVGIDLQGNNLQGTMATEIGQLIHLAELNLQNNHFEGNLPTQLGNLNKISDFRINGNDFEGDIPVEFCDLGIQDLPLAYSAKVVADCSQEDEDPVSSAYNPLHCPEGCCSTCCEKSTEKCTLNPFSILGIRSGGNTP</sequence>
<keyword evidence="4" id="KW-0418">Kinase</keyword>
<accession>A0A9N8ET74</accession>
<evidence type="ECO:0000256" key="3">
    <source>
        <dbReference type="SAM" id="Phobius"/>
    </source>
</evidence>
<organism evidence="4 5">
    <name type="scientific">Seminavis robusta</name>
    <dbReference type="NCBI Taxonomy" id="568900"/>
    <lineage>
        <taxon>Eukaryota</taxon>
        <taxon>Sar</taxon>
        <taxon>Stramenopiles</taxon>
        <taxon>Ochrophyta</taxon>
        <taxon>Bacillariophyta</taxon>
        <taxon>Bacillariophyceae</taxon>
        <taxon>Bacillariophycidae</taxon>
        <taxon>Naviculales</taxon>
        <taxon>Naviculaceae</taxon>
        <taxon>Seminavis</taxon>
    </lineage>
</organism>
<feature type="region of interest" description="Disordered" evidence="2">
    <location>
        <begin position="1"/>
        <end position="41"/>
    </location>
</feature>
<proteinExistence type="predicted"/>
<dbReference type="Gene3D" id="3.80.10.10">
    <property type="entry name" value="Ribonuclease Inhibitor"/>
    <property type="match status" value="3"/>
</dbReference>
<feature type="transmembrane region" description="Helical" evidence="3">
    <location>
        <begin position="164"/>
        <end position="183"/>
    </location>
</feature>
<keyword evidence="5" id="KW-1185">Reference proteome</keyword>
<keyword evidence="4" id="KW-0675">Receptor</keyword>